<dbReference type="OrthoDB" id="1524661at2"/>
<dbReference type="Proteomes" id="UP001527202">
    <property type="component" value="Unassembled WGS sequence"/>
</dbReference>
<dbReference type="GeneID" id="95377589"/>
<evidence type="ECO:0000313" key="3">
    <source>
        <dbReference type="Proteomes" id="UP000288943"/>
    </source>
</evidence>
<sequence>MMYGIAILPSAEINEFANSYRKRFDPYYRVISPHITVREKEEWTEEQLQAAISHLEDLSRTVSPFQITFNRFSSYFPVNNVIYLALEQVEPVIDLHDKLCTGPLVDTEKAYNYHPHLTIGQKLGADELHDVLASVKNTPVDFSFHVDSFQLLGKQENGEWSVIRSFPLQG</sequence>
<evidence type="ECO:0000313" key="2">
    <source>
        <dbReference type="EMBL" id="QAV20309.1"/>
    </source>
</evidence>
<dbReference type="GO" id="GO:0016874">
    <property type="term" value="F:ligase activity"/>
    <property type="evidence" value="ECO:0007669"/>
    <property type="project" value="UniProtKB-KW"/>
</dbReference>
<reference evidence="2 3" key="1">
    <citation type="submission" date="2018-01" db="EMBL/GenBank/DDBJ databases">
        <title>The whole genome sequencing and assembly of Paenibacillus chitinolyticus KCCM 41400 strain.</title>
        <authorList>
            <person name="Kim J.-Y."/>
            <person name="Park M.-K."/>
            <person name="Lee Y.-J."/>
            <person name="Yi H."/>
            <person name="Bahn Y.-S."/>
            <person name="Kim J.F."/>
            <person name="Lee D.-W."/>
        </authorList>
    </citation>
    <scope>NUCLEOTIDE SEQUENCE [LARGE SCALE GENOMIC DNA]</scope>
    <source>
        <strain evidence="2 3">KCCM 41400</strain>
    </source>
</reference>
<keyword evidence="4" id="KW-1185">Reference proteome</keyword>
<dbReference type="NCBIfam" id="NF010223">
    <property type="entry name" value="PRK13679.1"/>
    <property type="match status" value="1"/>
</dbReference>
<dbReference type="Gene3D" id="3.90.1140.10">
    <property type="entry name" value="Cyclic phosphodiesterase"/>
    <property type="match status" value="1"/>
</dbReference>
<evidence type="ECO:0000313" key="4">
    <source>
        <dbReference type="Proteomes" id="UP001527202"/>
    </source>
</evidence>
<dbReference type="PANTHER" id="PTHR40037">
    <property type="entry name" value="PHOSPHOESTERASE YJCG-RELATED"/>
    <property type="match status" value="1"/>
</dbReference>
<dbReference type="EMBL" id="CP026520">
    <property type="protein sequence ID" value="QAV20309.1"/>
    <property type="molecule type" value="Genomic_DNA"/>
</dbReference>
<dbReference type="EMBL" id="JAMDMJ010000025">
    <property type="protein sequence ID" value="MCY9597932.1"/>
    <property type="molecule type" value="Genomic_DNA"/>
</dbReference>
<dbReference type="SUPFAM" id="SSF55144">
    <property type="entry name" value="LigT-like"/>
    <property type="match status" value="1"/>
</dbReference>
<accession>A0A410X0V9</accession>
<name>A0A410X0V9_9BACL</name>
<organism evidence="2 3">
    <name type="scientific">Paenibacillus chitinolyticus</name>
    <dbReference type="NCBI Taxonomy" id="79263"/>
    <lineage>
        <taxon>Bacteria</taxon>
        <taxon>Bacillati</taxon>
        <taxon>Bacillota</taxon>
        <taxon>Bacilli</taxon>
        <taxon>Bacillales</taxon>
        <taxon>Paenibacillaceae</taxon>
        <taxon>Paenibacillus</taxon>
    </lineage>
</organism>
<evidence type="ECO:0000313" key="1">
    <source>
        <dbReference type="EMBL" id="MCY9597932.1"/>
    </source>
</evidence>
<gene>
    <name evidence="1" type="ORF">M5X16_19385</name>
    <name evidence="2" type="ORF">PC41400_22620</name>
</gene>
<dbReference type="Pfam" id="PF13563">
    <property type="entry name" value="2_5_RNA_ligase2"/>
    <property type="match status" value="1"/>
</dbReference>
<keyword evidence="1" id="KW-0436">Ligase</keyword>
<dbReference type="InterPro" id="IPR050580">
    <property type="entry name" value="2H_phosphoesterase_YjcG-like"/>
</dbReference>
<dbReference type="PANTHER" id="PTHR40037:SF1">
    <property type="entry name" value="PHOSPHOESTERASE SAOUHSC_00951-RELATED"/>
    <property type="match status" value="1"/>
</dbReference>
<reference evidence="1 4" key="2">
    <citation type="submission" date="2022-05" db="EMBL/GenBank/DDBJ databases">
        <title>Genome Sequencing of Bee-Associated Microbes.</title>
        <authorList>
            <person name="Dunlap C."/>
        </authorList>
    </citation>
    <scope>NUCLEOTIDE SEQUENCE [LARGE SCALE GENOMIC DNA]</scope>
    <source>
        <strain evidence="1 4">NRRL B-23120</strain>
    </source>
</reference>
<protein>
    <submittedName>
        <fullName evidence="1">2'-5' RNA ligase family protein</fullName>
    </submittedName>
</protein>
<proteinExistence type="predicted"/>
<dbReference type="Proteomes" id="UP000288943">
    <property type="component" value="Chromosome"/>
</dbReference>
<dbReference type="KEGG" id="pchi:PC41400_22620"/>
<dbReference type="AlphaFoldDB" id="A0A410X0V9"/>
<dbReference type="InterPro" id="IPR009097">
    <property type="entry name" value="Cyclic_Pdiesterase"/>
</dbReference>
<dbReference type="RefSeq" id="WP_042232527.1">
    <property type="nucleotide sequence ID" value="NZ_BQWH01000011.1"/>
</dbReference>